<dbReference type="Gene3D" id="1.25.40.10">
    <property type="entry name" value="Tetratricopeptide repeat domain"/>
    <property type="match status" value="6"/>
</dbReference>
<dbReference type="SMART" id="SM00028">
    <property type="entry name" value="TPR"/>
    <property type="match status" value="11"/>
</dbReference>
<dbReference type="InterPro" id="IPR011990">
    <property type="entry name" value="TPR-like_helical_dom_sf"/>
</dbReference>
<dbReference type="Pfam" id="PF13181">
    <property type="entry name" value="TPR_8"/>
    <property type="match status" value="2"/>
</dbReference>
<keyword evidence="6" id="KW-0328">Glycosyltransferase</keyword>
<feature type="repeat" description="TPR" evidence="12">
    <location>
        <begin position="116"/>
        <end position="149"/>
    </location>
</feature>
<feature type="region of interest" description="Disordered" evidence="13">
    <location>
        <begin position="1"/>
        <end position="30"/>
    </location>
</feature>
<evidence type="ECO:0000256" key="3">
    <source>
        <dbReference type="ARBA" id="ARBA00005386"/>
    </source>
</evidence>
<evidence type="ECO:0000256" key="1">
    <source>
        <dbReference type="ARBA" id="ARBA00004123"/>
    </source>
</evidence>
<keyword evidence="16" id="KW-1185">Reference proteome</keyword>
<evidence type="ECO:0000256" key="12">
    <source>
        <dbReference type="PROSITE-ProRule" id="PRU00339"/>
    </source>
</evidence>
<feature type="repeat" description="TPR" evidence="12">
    <location>
        <begin position="434"/>
        <end position="467"/>
    </location>
</feature>
<evidence type="ECO:0000256" key="7">
    <source>
        <dbReference type="ARBA" id="ARBA00022679"/>
    </source>
</evidence>
<evidence type="ECO:0000256" key="9">
    <source>
        <dbReference type="ARBA" id="ARBA00022803"/>
    </source>
</evidence>
<keyword evidence="7" id="KW-0808">Transferase</keyword>
<proteinExistence type="inferred from homology"/>
<evidence type="ECO:0000313" key="16">
    <source>
        <dbReference type="Proteomes" id="UP001154282"/>
    </source>
</evidence>
<dbReference type="SUPFAM" id="SSF48452">
    <property type="entry name" value="TPR-like"/>
    <property type="match status" value="2"/>
</dbReference>
<dbReference type="InterPro" id="IPR029489">
    <property type="entry name" value="OGT/SEC/SPY_C"/>
</dbReference>
<dbReference type="PANTHER" id="PTHR44835:SF1">
    <property type="entry name" value="PROTEIN O-GLCNAC TRANSFERASE"/>
    <property type="match status" value="1"/>
</dbReference>
<feature type="repeat" description="TPR" evidence="12">
    <location>
        <begin position="157"/>
        <end position="190"/>
    </location>
</feature>
<gene>
    <name evidence="15" type="ORF">LITE_LOCUS35410</name>
</gene>
<dbReference type="GO" id="GO:0005634">
    <property type="term" value="C:nucleus"/>
    <property type="evidence" value="ECO:0007669"/>
    <property type="project" value="UniProtKB-SubCell"/>
</dbReference>
<name>A0AAV0NW39_9ROSI</name>
<dbReference type="PROSITE" id="PS50293">
    <property type="entry name" value="TPR_REGION"/>
    <property type="match status" value="3"/>
</dbReference>
<dbReference type="Pfam" id="PF13844">
    <property type="entry name" value="Glyco_transf_41"/>
    <property type="match status" value="2"/>
</dbReference>
<dbReference type="Pfam" id="PF13432">
    <property type="entry name" value="TPR_16"/>
    <property type="match status" value="1"/>
</dbReference>
<evidence type="ECO:0000256" key="5">
    <source>
        <dbReference type="ARBA" id="ARBA00019143"/>
    </source>
</evidence>
<protein>
    <recommendedName>
        <fullName evidence="5">Probable UDP-N-acetylglucosamine--peptide N-acetylglucosaminyltransferase SPINDLY</fullName>
        <ecNumber evidence="4">2.4.1.255</ecNumber>
    </recommendedName>
</protein>
<evidence type="ECO:0000313" key="15">
    <source>
        <dbReference type="EMBL" id="CAI0462570.1"/>
    </source>
</evidence>
<evidence type="ECO:0000256" key="11">
    <source>
        <dbReference type="ARBA" id="ARBA00023242"/>
    </source>
</evidence>
<sequence length="958" mass="106470">MALPEDAANNGKEGEPVGDNGFIKQSESSPCASGSPAAMASLQKHFQGKDALNYANILRSRNKFADALALYERILEEDGAKVEAYIGKGICLQMQNMGRLAFDSFAEAVRIEPHNACALTHCGILYKDEGRLVDAAESYQKALNADPSYKPAAEYLAIVLTDLGTSLKLSGNVQEGIQKYYEALNIDPHYAPAYYNLGVVYSEMMKYDTALSCYEKAALERPMYAEAYCNMGVIHKNRGDLELAIACYERCLAVSPNFEIAKNNMAIALTDLGTKVKLEGDISQGVAYYKKALYYNWHYADAMYNLGVAYGEMLKFDMAIVCYELAFHFNPHCAEACNNLGVIYKDRDNLDKAVECYQLALSIKPNFSQSLNNLGVVYTVQGKMDAAASMIEKAILANPTYAEAYNNLGISLHLQDFTLFPIPLHAWVFPACLMFYYAFAGVLYRDAGNISMAITAYEQCLQIDPDSRNAGQNRLLAMNYIHEGHDDELYETHRDWGRRFMRLYPQSTSWDNPKEPERPLVIGYVSPDYFTHSVSYFIEAPLVYHDYTKYKVVLYSAVVKADAKTNRFREKVLKKGGLWRDIYGIDEKRVAGLVREDNVDILVELTGHTANNKLGTIACRPAPVQVTWIGYPNTTGLPSIDYRITDSLADPPDSKQKHVEDLVRLPGSFLCYTPSPEAGPVSVAPAVSNGFITFGSFNNLAKITPRVLQVWARILCAVPNSRLVVKCKPFCCDSVRQKFLTTLEQLGLEPLRVDLLPLILLNHDHMQAYSLMDISLDTFPYAGTTTTCESLFMGVPCITMSGAVHAHNVGVSLLSKVGLENLVAKNEDEYVQLALQLASDVDALSSLRMRLRDLMSKSPVCDGANFTLGLESAYRDMWRRYCMGDMPSSKHMMELVQQQQGISEAPNDNSQQAQTTISSMTSSREEDLLHGSAIKENGFSSPAPSSMVDHFCDENGIC</sequence>
<feature type="domain" description="O-GlcNAc transferase C-terminal" evidence="14">
    <location>
        <begin position="516"/>
        <end position="670"/>
    </location>
</feature>
<dbReference type="PANTHER" id="PTHR44835">
    <property type="entry name" value="UDP-N-ACETYLGLUCOSAMINE--PEPTIDE N-ACETYLGLUCOSAMINYLTRANSFERASE SPINDLY-RELATED"/>
    <property type="match status" value="1"/>
</dbReference>
<dbReference type="GO" id="GO:0097363">
    <property type="term" value="F:protein O-acetylglucosaminyltransferase activity"/>
    <property type="evidence" value="ECO:0007669"/>
    <property type="project" value="UniProtKB-EC"/>
</dbReference>
<keyword evidence="10" id="KW-0939">Gibberellin signaling pathway</keyword>
<feature type="domain" description="O-GlcNAc transferase C-terminal" evidence="14">
    <location>
        <begin position="690"/>
        <end position="867"/>
    </location>
</feature>
<feature type="repeat" description="TPR" evidence="12">
    <location>
        <begin position="300"/>
        <end position="333"/>
    </location>
</feature>
<evidence type="ECO:0000256" key="10">
    <source>
        <dbReference type="ARBA" id="ARBA00022941"/>
    </source>
</evidence>
<feature type="repeat" description="TPR" evidence="12">
    <location>
        <begin position="225"/>
        <end position="258"/>
    </location>
</feature>
<dbReference type="Pfam" id="PF00515">
    <property type="entry name" value="TPR_1"/>
    <property type="match status" value="4"/>
</dbReference>
<accession>A0AAV0NW39</accession>
<evidence type="ECO:0000256" key="4">
    <source>
        <dbReference type="ARBA" id="ARBA00011970"/>
    </source>
</evidence>
<feature type="region of interest" description="Disordered" evidence="13">
    <location>
        <begin position="898"/>
        <end position="926"/>
    </location>
</feature>
<keyword evidence="9 12" id="KW-0802">TPR repeat</keyword>
<dbReference type="InterPro" id="IPR006597">
    <property type="entry name" value="Sel1-like"/>
</dbReference>
<dbReference type="EMBL" id="CAMGYJ010000008">
    <property type="protein sequence ID" value="CAI0462570.1"/>
    <property type="molecule type" value="Genomic_DNA"/>
</dbReference>
<evidence type="ECO:0000256" key="2">
    <source>
        <dbReference type="ARBA" id="ARBA00004922"/>
    </source>
</evidence>
<keyword evidence="8" id="KW-0677">Repeat</keyword>
<dbReference type="PROSITE" id="PS50005">
    <property type="entry name" value="TPR"/>
    <property type="match status" value="8"/>
</dbReference>
<dbReference type="EC" id="2.4.1.255" evidence="4"/>
<reference evidence="15" key="1">
    <citation type="submission" date="2022-08" db="EMBL/GenBank/DDBJ databases">
        <authorList>
            <person name="Gutierrez-Valencia J."/>
        </authorList>
    </citation>
    <scope>NUCLEOTIDE SEQUENCE</scope>
</reference>
<feature type="compositionally biased region" description="Polar residues" evidence="13">
    <location>
        <begin position="898"/>
        <end position="922"/>
    </location>
</feature>
<feature type="repeat" description="TPR" evidence="12">
    <location>
        <begin position="191"/>
        <end position="224"/>
    </location>
</feature>
<dbReference type="Gene3D" id="3.40.50.2000">
    <property type="entry name" value="Glycogen Phosphorylase B"/>
    <property type="match status" value="1"/>
</dbReference>
<comment type="similarity">
    <text evidence="3">Belongs to the glycosyltransferase 41 family. O-GlcNAc transferase subfamily.</text>
</comment>
<dbReference type="GO" id="GO:0009740">
    <property type="term" value="P:gibberellic acid mediated signaling pathway"/>
    <property type="evidence" value="ECO:0007669"/>
    <property type="project" value="UniProtKB-KW"/>
</dbReference>
<evidence type="ECO:0000256" key="6">
    <source>
        <dbReference type="ARBA" id="ARBA00022676"/>
    </source>
</evidence>
<comment type="subcellular location">
    <subcellularLocation>
        <location evidence="1">Nucleus</location>
    </subcellularLocation>
</comment>
<feature type="repeat" description="TPR" evidence="12">
    <location>
        <begin position="368"/>
        <end position="401"/>
    </location>
</feature>
<evidence type="ECO:0000256" key="13">
    <source>
        <dbReference type="SAM" id="MobiDB-lite"/>
    </source>
</evidence>
<comment type="caution">
    <text evidence="15">The sequence shown here is derived from an EMBL/GenBank/DDBJ whole genome shotgun (WGS) entry which is preliminary data.</text>
</comment>
<keyword evidence="11" id="KW-0539">Nucleus</keyword>
<feature type="repeat" description="TPR" evidence="12">
    <location>
        <begin position="334"/>
        <end position="367"/>
    </location>
</feature>
<dbReference type="InterPro" id="IPR019734">
    <property type="entry name" value="TPR_rpt"/>
</dbReference>
<dbReference type="Gene3D" id="3.40.50.11380">
    <property type="match status" value="1"/>
</dbReference>
<organism evidence="15 16">
    <name type="scientific">Linum tenue</name>
    <dbReference type="NCBI Taxonomy" id="586396"/>
    <lineage>
        <taxon>Eukaryota</taxon>
        <taxon>Viridiplantae</taxon>
        <taxon>Streptophyta</taxon>
        <taxon>Embryophyta</taxon>
        <taxon>Tracheophyta</taxon>
        <taxon>Spermatophyta</taxon>
        <taxon>Magnoliopsida</taxon>
        <taxon>eudicotyledons</taxon>
        <taxon>Gunneridae</taxon>
        <taxon>Pentapetalae</taxon>
        <taxon>rosids</taxon>
        <taxon>fabids</taxon>
        <taxon>Malpighiales</taxon>
        <taxon>Linaceae</taxon>
        <taxon>Linum</taxon>
    </lineage>
</organism>
<dbReference type="AlphaFoldDB" id="A0AAV0NW39"/>
<dbReference type="SMART" id="SM00671">
    <property type="entry name" value="SEL1"/>
    <property type="match status" value="4"/>
</dbReference>
<comment type="pathway">
    <text evidence="2">Protein modification; protein glycosylation.</text>
</comment>
<dbReference type="InterPro" id="IPR051939">
    <property type="entry name" value="Glycosyltr_41/O-GlcNAc_trsf"/>
</dbReference>
<evidence type="ECO:0000256" key="8">
    <source>
        <dbReference type="ARBA" id="ARBA00022737"/>
    </source>
</evidence>
<dbReference type="Proteomes" id="UP001154282">
    <property type="component" value="Unassembled WGS sequence"/>
</dbReference>
<evidence type="ECO:0000259" key="14">
    <source>
        <dbReference type="Pfam" id="PF13844"/>
    </source>
</evidence>